<reference evidence="2 3" key="1">
    <citation type="submission" date="2020-08" db="EMBL/GenBank/DDBJ databases">
        <title>A Genomic Blueprint of the Chicken Gut Microbiome.</title>
        <authorList>
            <person name="Gilroy R."/>
            <person name="Ravi A."/>
            <person name="Getino M."/>
            <person name="Pursley I."/>
            <person name="Horton D.L."/>
            <person name="Alikhan N.-F."/>
            <person name="Baker D."/>
            <person name="Gharbi K."/>
            <person name="Hall N."/>
            <person name="Watson M."/>
            <person name="Adriaenssens E.M."/>
            <person name="Foster-Nyarko E."/>
            <person name="Jarju S."/>
            <person name="Secka A."/>
            <person name="Antonio M."/>
            <person name="Oren A."/>
            <person name="Chaudhuri R."/>
            <person name="La Ragione R.M."/>
            <person name="Hildebrand F."/>
            <person name="Pallen M.J."/>
        </authorList>
    </citation>
    <scope>NUCLEOTIDE SEQUENCE [LARGE SCALE GENOMIC DNA]</scope>
    <source>
        <strain evidence="2 3">Sa5BUN4</strain>
    </source>
</reference>
<gene>
    <name evidence="2" type="ORF">H9654_11125</name>
</gene>
<dbReference type="PANTHER" id="PTHR38589">
    <property type="entry name" value="BLR0621 PROTEIN"/>
    <property type="match status" value="1"/>
</dbReference>
<comment type="caution">
    <text evidence="2">The sequence shown here is derived from an EMBL/GenBank/DDBJ whole genome shotgun (WGS) entry which is preliminary data.</text>
</comment>
<dbReference type="PANTHER" id="PTHR38589:SF1">
    <property type="entry name" value="BLR0621 PROTEIN"/>
    <property type="match status" value="1"/>
</dbReference>
<feature type="signal peptide" evidence="1">
    <location>
        <begin position="1"/>
        <end position="21"/>
    </location>
</feature>
<evidence type="ECO:0000313" key="3">
    <source>
        <dbReference type="Proteomes" id="UP000636938"/>
    </source>
</evidence>
<name>A0A8X8FUT5_9GAMM</name>
<keyword evidence="3" id="KW-1185">Reference proteome</keyword>
<sequence length="266" mass="28286">MKSLLRCLAVAALSLAGPVWAASPLDGAGQVVVVTSEGWDSTHGRLQAFTRTDGGWKPEGTAFDVALGRSGSAWGIGLHPAVAADAAHASGQAIGDPRKREGDGRSPAGVFALGTAFGYAAQADTALPWQPMQESSYCMDVPDSPYYNRIVDAERVGAEAVEGSTEPMRLDLHNKGDVRYQQGFVINHNPHNVPGQGSCIFAHLWRREGEATAGCTAMTAAHMQQLLAWLDPRQGPLFVLLPRVEYARLQQAWQLPALAAAHGPTP</sequence>
<dbReference type="AlphaFoldDB" id="A0A8X8FUT5"/>
<dbReference type="Proteomes" id="UP000636938">
    <property type="component" value="Unassembled WGS sequence"/>
</dbReference>
<evidence type="ECO:0000256" key="1">
    <source>
        <dbReference type="SAM" id="SignalP"/>
    </source>
</evidence>
<dbReference type="RefSeq" id="WP_191770889.1">
    <property type="nucleotide sequence ID" value="NZ_JACSQS010000010.1"/>
</dbReference>
<proteinExistence type="predicted"/>
<protein>
    <recommendedName>
        <fullName evidence="4">YkuD domain-containing protein</fullName>
    </recommendedName>
</protein>
<keyword evidence="1" id="KW-0732">Signal</keyword>
<evidence type="ECO:0000313" key="2">
    <source>
        <dbReference type="EMBL" id="MBD7954749.1"/>
    </source>
</evidence>
<feature type="chain" id="PRO_5036465384" description="YkuD domain-containing protein" evidence="1">
    <location>
        <begin position="22"/>
        <end position="266"/>
    </location>
</feature>
<accession>A0A8X8FUT5</accession>
<organism evidence="2 3">
    <name type="scientific">Stenotrophomonas lacuserhaii</name>
    <dbReference type="NCBI Taxonomy" id="2760084"/>
    <lineage>
        <taxon>Bacteria</taxon>
        <taxon>Pseudomonadati</taxon>
        <taxon>Pseudomonadota</taxon>
        <taxon>Gammaproteobacteria</taxon>
        <taxon>Lysobacterales</taxon>
        <taxon>Lysobacteraceae</taxon>
        <taxon>Stenotrophomonas</taxon>
    </lineage>
</organism>
<evidence type="ECO:0008006" key="4">
    <source>
        <dbReference type="Google" id="ProtNLM"/>
    </source>
</evidence>
<dbReference type="EMBL" id="JACSQS010000010">
    <property type="protein sequence ID" value="MBD7954749.1"/>
    <property type="molecule type" value="Genomic_DNA"/>
</dbReference>